<organism evidence="4 6">
    <name type="scientific">Enterococcus faecalis</name>
    <name type="common">Streptococcus faecalis</name>
    <dbReference type="NCBI Taxonomy" id="1351"/>
    <lineage>
        <taxon>Bacteria</taxon>
        <taxon>Bacillati</taxon>
        <taxon>Bacillota</taxon>
        <taxon>Bacilli</taxon>
        <taxon>Lactobacillales</taxon>
        <taxon>Enterococcaceae</taxon>
        <taxon>Enterococcus</taxon>
    </lineage>
</organism>
<dbReference type="GO" id="GO:0097367">
    <property type="term" value="F:carbohydrate derivative binding"/>
    <property type="evidence" value="ECO:0007669"/>
    <property type="project" value="InterPro"/>
</dbReference>
<dbReference type="GO" id="GO:0006002">
    <property type="term" value="P:fructose 6-phosphate metabolic process"/>
    <property type="evidence" value="ECO:0007669"/>
    <property type="project" value="TreeGrafter"/>
</dbReference>
<protein>
    <submittedName>
        <fullName evidence="4">SIS domain-containing protein</fullName>
    </submittedName>
</protein>
<evidence type="ECO:0000256" key="1">
    <source>
        <dbReference type="ARBA" id="ARBA00022737"/>
    </source>
</evidence>
<proteinExistence type="predicted"/>
<reference evidence="3 5" key="1">
    <citation type="submission" date="2018-10" db="EMBL/GenBank/DDBJ databases">
        <title>Genotypes and phenotypes of Enterococci isolated from broiler chickens.</title>
        <authorList>
            <person name="Muhammad A.R."/>
            <person name="Diarra M.S."/>
        </authorList>
    </citation>
    <scope>NUCLEOTIDE SEQUENCE [LARGE SCALE GENOMIC DNA]</scope>
    <source>
        <strain evidence="3 5">LIT2 A36'</strain>
    </source>
</reference>
<dbReference type="InterPro" id="IPR001347">
    <property type="entry name" value="SIS_dom"/>
</dbReference>
<dbReference type="RefSeq" id="WP_016622170.1">
    <property type="nucleotide sequence ID" value="NZ_CABGNX010000019.1"/>
</dbReference>
<dbReference type="CDD" id="cd05008">
    <property type="entry name" value="SIS_GlmS_GlmD_1"/>
    <property type="match status" value="1"/>
</dbReference>
<dbReference type="GO" id="GO:0006487">
    <property type="term" value="P:protein N-linked glycosylation"/>
    <property type="evidence" value="ECO:0007669"/>
    <property type="project" value="TreeGrafter"/>
</dbReference>
<gene>
    <name evidence="3" type="ORF">EGW16_09000</name>
    <name evidence="4" type="ORF">EU507_09730</name>
</gene>
<comment type="caution">
    <text evidence="4">The sequence shown here is derived from an EMBL/GenBank/DDBJ whole genome shotgun (WGS) entry which is preliminary data.</text>
</comment>
<dbReference type="Gene3D" id="3.40.50.10490">
    <property type="entry name" value="Glucose-6-phosphate isomerase like protein, domain 1"/>
    <property type="match status" value="2"/>
</dbReference>
<dbReference type="AlphaFoldDB" id="A0A8B3RSB2"/>
<dbReference type="GO" id="GO:0004360">
    <property type="term" value="F:glutamine-fructose-6-phosphate transaminase (isomerizing) activity"/>
    <property type="evidence" value="ECO:0007669"/>
    <property type="project" value="TreeGrafter"/>
</dbReference>
<keyword evidence="1" id="KW-0677">Repeat</keyword>
<sequence>MNQFINSQWQLLPTLLQNTITMPFEEESPKQIIFVGSGSSLNAAKMAQRYFETFSQQSLLFFNVQQYKKQGALLDPHYLVAISQTGNSLATLECLHLASENKNTTIFLSATRDEEKRQYADYFIDLCCAEEQIGPKTVGFTATFIRLVQLALAFNKDQEDRISEEIFVSFKECIQKMPKMKEITLQWLKENPHWANAPYLTITADDALLGVIEEGTLKVLETLRIPVMAYEIGEFTHGPHRLIKEESYHIFLSGGPTTKLTEKVNLYTQSFTKNTLLIAEKAGEITVDLSCETPGVELLYTLIFQVLANEWALQTGFNPDKKVHEAFFAFVGTKD</sequence>
<dbReference type="PROSITE" id="PS51464">
    <property type="entry name" value="SIS"/>
    <property type="match status" value="1"/>
</dbReference>
<dbReference type="PANTHER" id="PTHR10937:SF17">
    <property type="entry name" value="GLUCOSAMINE-FRUCTOSE-6-PHOSPHATE AMINOTRANSFERASE"/>
    <property type="match status" value="1"/>
</dbReference>
<evidence type="ECO:0000313" key="4">
    <source>
        <dbReference type="EMBL" id="RYU32126.1"/>
    </source>
</evidence>
<dbReference type="SUPFAM" id="SSF53697">
    <property type="entry name" value="SIS domain"/>
    <property type="match status" value="1"/>
</dbReference>
<evidence type="ECO:0000313" key="6">
    <source>
        <dbReference type="Proteomes" id="UP000292223"/>
    </source>
</evidence>
<dbReference type="Proteomes" id="UP000281488">
    <property type="component" value="Unassembled WGS sequence"/>
</dbReference>
<evidence type="ECO:0000259" key="2">
    <source>
        <dbReference type="PROSITE" id="PS51464"/>
    </source>
</evidence>
<feature type="domain" description="SIS" evidence="2">
    <location>
        <begin position="20"/>
        <end position="160"/>
    </location>
</feature>
<dbReference type="EMBL" id="RKMZ01000004">
    <property type="protein sequence ID" value="ROX33314.1"/>
    <property type="molecule type" value="Genomic_DNA"/>
</dbReference>
<accession>A0A8B3RSB2</accession>
<dbReference type="Proteomes" id="UP000292223">
    <property type="component" value="Unassembled WGS sequence"/>
</dbReference>
<evidence type="ECO:0000313" key="5">
    <source>
        <dbReference type="Proteomes" id="UP000281488"/>
    </source>
</evidence>
<dbReference type="PANTHER" id="PTHR10937">
    <property type="entry name" value="GLUCOSAMINE--FRUCTOSE-6-PHOSPHATE AMINOTRANSFERASE, ISOMERIZING"/>
    <property type="match status" value="1"/>
</dbReference>
<dbReference type="Pfam" id="PF01380">
    <property type="entry name" value="SIS"/>
    <property type="match status" value="1"/>
</dbReference>
<name>A0A8B3RSB2_ENTFL</name>
<dbReference type="GO" id="GO:0006047">
    <property type="term" value="P:UDP-N-acetylglucosamine metabolic process"/>
    <property type="evidence" value="ECO:0007669"/>
    <property type="project" value="TreeGrafter"/>
</dbReference>
<evidence type="ECO:0000313" key="3">
    <source>
        <dbReference type="EMBL" id="ROX33314.1"/>
    </source>
</evidence>
<dbReference type="EMBL" id="SEWT01000006">
    <property type="protein sequence ID" value="RYU32126.1"/>
    <property type="molecule type" value="Genomic_DNA"/>
</dbReference>
<dbReference type="InterPro" id="IPR046348">
    <property type="entry name" value="SIS_dom_sf"/>
</dbReference>
<reference evidence="4 6" key="2">
    <citation type="submission" date="2019-02" db="EMBL/GenBank/DDBJ databases">
        <title>From farm to fork: dissemination of Tn554::fexA-optrA in linezolid-resistant Enterococcus faecalis clones from chicken feces and meat in Tunisia.</title>
        <authorList>
            <person name="Tedim A.P."/>
            <person name="Elghaieb H."/>
            <person name="Abbassi M.S."/>
            <person name="Novais C."/>
            <person name="Hassen A."/>
            <person name="Peixe L."/>
            <person name="Freitas A.R."/>
        </authorList>
    </citation>
    <scope>NUCLEOTIDE SEQUENCE [LARGE SCALE GENOMIC DNA]</scope>
    <source>
        <strain evidence="4 6">728T</strain>
    </source>
</reference>
<dbReference type="InterPro" id="IPR035466">
    <property type="entry name" value="GlmS/AgaS_SIS"/>
</dbReference>